<evidence type="ECO:0000313" key="2">
    <source>
        <dbReference type="EMBL" id="MBE9607997.1"/>
    </source>
</evidence>
<dbReference type="InterPro" id="IPR007487">
    <property type="entry name" value="ABC_transpt-TYRBP-like"/>
</dbReference>
<reference evidence="2 3" key="1">
    <citation type="submission" date="2020-10" db="EMBL/GenBank/DDBJ databases">
        <title>The genome sequence of Chitinilyticum litopenaei 4Y14.</title>
        <authorList>
            <person name="Liu Y."/>
        </authorList>
    </citation>
    <scope>NUCLEOTIDE SEQUENCE [LARGE SCALE GENOMIC DNA]</scope>
    <source>
        <strain evidence="2 3">4Y14</strain>
    </source>
</reference>
<proteinExistence type="predicted"/>
<comment type="caution">
    <text evidence="2">The sequence shown here is derived from an EMBL/GenBank/DDBJ whole genome shotgun (WGS) entry which is preliminary data.</text>
</comment>
<feature type="region of interest" description="Disordered" evidence="1">
    <location>
        <begin position="1"/>
        <end position="37"/>
    </location>
</feature>
<dbReference type="Pfam" id="PF04392">
    <property type="entry name" value="ABC_sub_bind"/>
    <property type="match status" value="1"/>
</dbReference>
<organism evidence="2 3">
    <name type="scientific">Chitinilyticum piscinae</name>
    <dbReference type="NCBI Taxonomy" id="2866724"/>
    <lineage>
        <taxon>Bacteria</taxon>
        <taxon>Pseudomonadati</taxon>
        <taxon>Pseudomonadota</taxon>
        <taxon>Betaproteobacteria</taxon>
        <taxon>Neisseriales</taxon>
        <taxon>Chitinibacteraceae</taxon>
        <taxon>Chitinilyticum</taxon>
    </lineage>
</organism>
<accession>A0A8J7FHR3</accession>
<dbReference type="EMBL" id="JADFUA010000001">
    <property type="protein sequence ID" value="MBE9607997.1"/>
    <property type="molecule type" value="Genomic_DNA"/>
</dbReference>
<keyword evidence="3" id="KW-1185">Reference proteome</keyword>
<name>A0A8J7FHR3_9NEIS</name>
<dbReference type="Proteomes" id="UP000604481">
    <property type="component" value="Unassembled WGS sequence"/>
</dbReference>
<dbReference type="AlphaFoldDB" id="A0A8J7FHR3"/>
<protein>
    <recommendedName>
        <fullName evidence="4">ABC transporter substrate-binding protein</fullName>
    </recommendedName>
</protein>
<evidence type="ECO:0000313" key="3">
    <source>
        <dbReference type="Proteomes" id="UP000604481"/>
    </source>
</evidence>
<dbReference type="Gene3D" id="3.40.50.2300">
    <property type="match status" value="2"/>
</dbReference>
<dbReference type="PANTHER" id="PTHR35271">
    <property type="entry name" value="ABC TRANSPORTER, SUBSTRATE-BINDING LIPOPROTEIN-RELATED"/>
    <property type="match status" value="1"/>
</dbReference>
<dbReference type="PANTHER" id="PTHR35271:SF1">
    <property type="entry name" value="ABC TRANSPORTER, SUBSTRATE-BINDING LIPOPROTEIN"/>
    <property type="match status" value="1"/>
</dbReference>
<sequence>MIGALSTASQTAASTPQPQALSDTAQQTANRWPLTPRLKPDGSKWRIAYYEGGQYRDYEVILKATVRGLMALGWLRDMPLPAENNPQAGGFWRWLAANARSDYLEFLPDGYHAAGDFDPKLRPVVAASLRTRLQERRDIDLIIAMGTWAGQDLAKPGIATPVVVMSTSNPVASGIVRSDNDSGLDHLHAKTEPGRYGRQLTLFHDIFRFKKLGIVYEDSMEGRSFAAVDEIAAIANKRGFTVQTCHAPFNGVSQQEAEARVTACYREIARVADAVYLTVHRGITPQTLPAVLEPLTAQGLPTFSMLGEQEVRQGALMSIAQLDYLYVGRFHAETIARIFNGARPRQLPQVWQAPAKIALNLETAERIGYNPPVDILMASDEIYARISPPPSPR</sequence>
<evidence type="ECO:0000256" key="1">
    <source>
        <dbReference type="SAM" id="MobiDB-lite"/>
    </source>
</evidence>
<gene>
    <name evidence="2" type="ORF">INR99_01420</name>
</gene>
<feature type="compositionally biased region" description="Low complexity" evidence="1">
    <location>
        <begin position="1"/>
        <end position="21"/>
    </location>
</feature>
<evidence type="ECO:0008006" key="4">
    <source>
        <dbReference type="Google" id="ProtNLM"/>
    </source>
</evidence>